<dbReference type="InterPro" id="IPR000847">
    <property type="entry name" value="LysR_HTH_N"/>
</dbReference>
<dbReference type="SUPFAM" id="SSF46785">
    <property type="entry name" value="Winged helix' DNA-binding domain"/>
    <property type="match status" value="1"/>
</dbReference>
<dbReference type="FunFam" id="3.40.190.290:FF:000012">
    <property type="entry name" value="Transcriptional regulator, LysR family"/>
    <property type="match status" value="1"/>
</dbReference>
<evidence type="ECO:0000313" key="7">
    <source>
        <dbReference type="EMBL" id="TVZ71879.1"/>
    </source>
</evidence>
<dbReference type="InterPro" id="IPR036390">
    <property type="entry name" value="WH_DNA-bd_sf"/>
</dbReference>
<dbReference type="EMBL" id="VISQ01000001">
    <property type="protein sequence ID" value="TVZ71879.1"/>
    <property type="molecule type" value="Genomic_DNA"/>
</dbReference>
<dbReference type="InterPro" id="IPR058163">
    <property type="entry name" value="LysR-type_TF_proteobact-type"/>
</dbReference>
<dbReference type="GO" id="GO:0003700">
    <property type="term" value="F:DNA-binding transcription factor activity"/>
    <property type="evidence" value="ECO:0007669"/>
    <property type="project" value="InterPro"/>
</dbReference>
<dbReference type="Pfam" id="PF00126">
    <property type="entry name" value="HTH_1"/>
    <property type="match status" value="1"/>
</dbReference>
<gene>
    <name evidence="7" type="ORF">FHU10_4534</name>
</gene>
<evidence type="ECO:0000256" key="3">
    <source>
        <dbReference type="ARBA" id="ARBA00023015"/>
    </source>
</evidence>
<keyword evidence="5" id="KW-0804">Transcription</keyword>
<evidence type="ECO:0000256" key="2">
    <source>
        <dbReference type="ARBA" id="ARBA00022491"/>
    </source>
</evidence>
<comment type="similarity">
    <text evidence="1">Belongs to the LysR transcriptional regulatory family.</text>
</comment>
<dbReference type="PROSITE" id="PS50931">
    <property type="entry name" value="HTH_LYSR"/>
    <property type="match status" value="1"/>
</dbReference>
<evidence type="ECO:0000259" key="6">
    <source>
        <dbReference type="PROSITE" id="PS50931"/>
    </source>
</evidence>
<sequence>MHTDGLNSIMSGENLRDIQAFLAVARERSFTRAAAQLGVSQSALSHTIRALETRLGLRLLTRTTRSVSPTEAGERLIQRVTPRFEAIEHELTAFGELRDKPVGTVRITASDFALNTVLWPKLAKLQPEYPDVKIEISVDSGLADIVGERYDAGVRFGDQIAKGMTSVRISPDVRMAIVGAPSYLKKHPRPKVPSDLTLHRCINMRFSLRGGVYAWELKKGNRNLQVRVAGPWTFNSIYPAIDAAVAGCGLAYMPEELALPYIADGRLCAVMKEWCPTFPGLHIFYANRSTSSSALSLIVEALRYQP</sequence>
<reference evidence="7" key="1">
    <citation type="submission" date="2019-06" db="EMBL/GenBank/DDBJ databases">
        <authorList>
            <person name="Deangelis K."/>
            <person name="Huntemann M."/>
            <person name="Clum A."/>
            <person name="Pillay M."/>
            <person name="Palaniappan K."/>
            <person name="Varghese N."/>
            <person name="Mikhailova N."/>
            <person name="Stamatis D."/>
            <person name="Reddy T."/>
            <person name="Daum C."/>
            <person name="Shapiro N."/>
            <person name="Ivanova N."/>
            <person name="Kyrpides N."/>
            <person name="Woyke T."/>
        </authorList>
    </citation>
    <scope>NUCLEOTIDE SEQUENCE [LARGE SCALE GENOMIC DNA]</scope>
    <source>
        <strain evidence="7">128R</strain>
    </source>
</reference>
<dbReference type="PANTHER" id="PTHR30537">
    <property type="entry name" value="HTH-TYPE TRANSCRIPTIONAL REGULATOR"/>
    <property type="match status" value="1"/>
</dbReference>
<organism evidence="7">
    <name type="scientific">Serratia fonticola</name>
    <dbReference type="NCBI Taxonomy" id="47917"/>
    <lineage>
        <taxon>Bacteria</taxon>
        <taxon>Pseudomonadati</taxon>
        <taxon>Pseudomonadota</taxon>
        <taxon>Gammaproteobacteria</taxon>
        <taxon>Enterobacterales</taxon>
        <taxon>Yersiniaceae</taxon>
        <taxon>Serratia</taxon>
    </lineage>
</organism>
<accession>A0A559TBD6</accession>
<evidence type="ECO:0000256" key="1">
    <source>
        <dbReference type="ARBA" id="ARBA00009437"/>
    </source>
</evidence>
<dbReference type="GO" id="GO:0043565">
    <property type="term" value="F:sequence-specific DNA binding"/>
    <property type="evidence" value="ECO:0007669"/>
    <property type="project" value="TreeGrafter"/>
</dbReference>
<dbReference type="Pfam" id="PF03466">
    <property type="entry name" value="LysR_substrate"/>
    <property type="match status" value="1"/>
</dbReference>
<evidence type="ECO:0000256" key="5">
    <source>
        <dbReference type="ARBA" id="ARBA00023163"/>
    </source>
</evidence>
<dbReference type="GO" id="GO:0006351">
    <property type="term" value="P:DNA-templated transcription"/>
    <property type="evidence" value="ECO:0007669"/>
    <property type="project" value="TreeGrafter"/>
</dbReference>
<proteinExistence type="inferred from homology"/>
<dbReference type="AlphaFoldDB" id="A0A559TBD6"/>
<protein>
    <submittedName>
        <fullName evidence="7">DNA-binding transcriptional LysR family regulator</fullName>
    </submittedName>
</protein>
<dbReference type="PRINTS" id="PR00039">
    <property type="entry name" value="HTHLYSR"/>
</dbReference>
<dbReference type="FunFam" id="1.10.10.10:FF:000001">
    <property type="entry name" value="LysR family transcriptional regulator"/>
    <property type="match status" value="1"/>
</dbReference>
<reference evidence="7" key="2">
    <citation type="submission" date="2019-08" db="EMBL/GenBank/DDBJ databases">
        <title>Investigation of anaerobic lignin degradation for improved lignocellulosic biofuels.</title>
        <authorList>
            <person name="Deangelis K.PhD."/>
        </authorList>
    </citation>
    <scope>NUCLEOTIDE SEQUENCE [LARGE SCALE GENOMIC DNA]</scope>
    <source>
        <strain evidence="7">128R</strain>
    </source>
</reference>
<evidence type="ECO:0000256" key="4">
    <source>
        <dbReference type="ARBA" id="ARBA00023125"/>
    </source>
</evidence>
<dbReference type="InterPro" id="IPR005119">
    <property type="entry name" value="LysR_subst-bd"/>
</dbReference>
<dbReference type="Gene3D" id="3.40.190.290">
    <property type="match status" value="1"/>
</dbReference>
<keyword evidence="4 7" id="KW-0238">DNA-binding</keyword>
<dbReference type="CDD" id="cd08474">
    <property type="entry name" value="PBP2_CrgA_like_5"/>
    <property type="match status" value="1"/>
</dbReference>
<keyword evidence="3" id="KW-0805">Transcription regulation</keyword>
<dbReference type="SUPFAM" id="SSF53850">
    <property type="entry name" value="Periplasmic binding protein-like II"/>
    <property type="match status" value="1"/>
</dbReference>
<keyword evidence="2" id="KW-0678">Repressor</keyword>
<dbReference type="InterPro" id="IPR036388">
    <property type="entry name" value="WH-like_DNA-bd_sf"/>
</dbReference>
<comment type="caution">
    <text evidence="7">The sequence shown here is derived from an EMBL/GenBank/DDBJ whole genome shotgun (WGS) entry which is preliminary data.</text>
</comment>
<dbReference type="PANTHER" id="PTHR30537:SF1">
    <property type="entry name" value="HTH-TYPE TRANSCRIPTIONAL REGULATOR PGRR"/>
    <property type="match status" value="1"/>
</dbReference>
<name>A0A559TBD6_SERFO</name>
<feature type="domain" description="HTH lysR-type" evidence="6">
    <location>
        <begin position="13"/>
        <end position="70"/>
    </location>
</feature>
<dbReference type="Gene3D" id="1.10.10.10">
    <property type="entry name" value="Winged helix-like DNA-binding domain superfamily/Winged helix DNA-binding domain"/>
    <property type="match status" value="1"/>
</dbReference>